<comment type="caution">
    <text evidence="3">The sequence shown here is derived from an EMBL/GenBank/DDBJ whole genome shotgun (WGS) entry which is preliminary data.</text>
</comment>
<evidence type="ECO:0000313" key="3">
    <source>
        <dbReference type="EMBL" id="OIR18791.1"/>
    </source>
</evidence>
<evidence type="ECO:0000256" key="2">
    <source>
        <dbReference type="SAM" id="Phobius"/>
    </source>
</evidence>
<evidence type="ECO:0000256" key="1">
    <source>
        <dbReference type="SAM" id="MobiDB-lite"/>
    </source>
</evidence>
<keyword evidence="2" id="KW-1133">Transmembrane helix</keyword>
<protein>
    <submittedName>
        <fullName evidence="3">Uncharacterized protein</fullName>
    </submittedName>
</protein>
<gene>
    <name evidence="3" type="ORF">GALL_11310</name>
</gene>
<proteinExistence type="predicted"/>
<sequence length="95" mass="9787">MQFVFLLGGFVGFVLTAGTGFLVGRNPSLVLRDSMIGCLIGALLFRWFWSVVTKALAETVAAKRAAALAAAEAAAAAPQSPTRPAPVPAGTRPNS</sequence>
<organism evidence="3">
    <name type="scientific">mine drainage metagenome</name>
    <dbReference type="NCBI Taxonomy" id="410659"/>
    <lineage>
        <taxon>unclassified sequences</taxon>
        <taxon>metagenomes</taxon>
        <taxon>ecological metagenomes</taxon>
    </lineage>
</organism>
<feature type="transmembrane region" description="Helical" evidence="2">
    <location>
        <begin position="30"/>
        <end position="49"/>
    </location>
</feature>
<feature type="region of interest" description="Disordered" evidence="1">
    <location>
        <begin position="74"/>
        <end position="95"/>
    </location>
</feature>
<name>A0A1J5TD12_9ZZZZ</name>
<keyword evidence="2" id="KW-0472">Membrane</keyword>
<keyword evidence="2" id="KW-0812">Transmembrane</keyword>
<dbReference type="EMBL" id="MLJW01000002">
    <property type="protein sequence ID" value="OIR18791.1"/>
    <property type="molecule type" value="Genomic_DNA"/>
</dbReference>
<accession>A0A1J5TD12</accession>
<reference evidence="3" key="1">
    <citation type="submission" date="2016-10" db="EMBL/GenBank/DDBJ databases">
        <title>Sequence of Gallionella enrichment culture.</title>
        <authorList>
            <person name="Poehlein A."/>
            <person name="Muehling M."/>
            <person name="Daniel R."/>
        </authorList>
    </citation>
    <scope>NUCLEOTIDE SEQUENCE</scope>
</reference>
<dbReference type="AlphaFoldDB" id="A0A1J5TD12"/>